<evidence type="ECO:0000256" key="3">
    <source>
        <dbReference type="SAM" id="Phobius"/>
    </source>
</evidence>
<reference evidence="6 7" key="1">
    <citation type="submission" date="2024-02" db="EMBL/GenBank/DDBJ databases">
        <title>Chromosome-level genome assembly of the Eurasian Minnow (Phoxinus phoxinus).</title>
        <authorList>
            <person name="Oriowo T.O."/>
            <person name="Martin S."/>
            <person name="Stange M."/>
            <person name="Chrysostomakis Y."/>
            <person name="Brown T."/>
            <person name="Winkler S."/>
            <person name="Kukowka S."/>
            <person name="Myers E.W."/>
            <person name="Bohne A."/>
        </authorList>
    </citation>
    <scope>NUCLEOTIDE SEQUENCE [LARGE SCALE GENOMIC DNA]</scope>
    <source>
        <strain evidence="6">ZFMK-TIS-60720</strain>
        <tissue evidence="6">Whole Organism</tissue>
    </source>
</reference>
<dbReference type="GO" id="GO:0016012">
    <property type="term" value="C:sarcoglycan complex"/>
    <property type="evidence" value="ECO:0007669"/>
    <property type="project" value="InterPro"/>
</dbReference>
<keyword evidence="3" id="KW-0812">Transmembrane</keyword>
<proteinExistence type="predicted"/>
<evidence type="ECO:0008006" key="8">
    <source>
        <dbReference type="Google" id="ProtNLM"/>
    </source>
</evidence>
<dbReference type="GO" id="GO:0005509">
    <property type="term" value="F:calcium ion binding"/>
    <property type="evidence" value="ECO:0007669"/>
    <property type="project" value="InterPro"/>
</dbReference>
<evidence type="ECO:0000313" key="6">
    <source>
        <dbReference type="EMBL" id="KAK7134224.1"/>
    </source>
</evidence>
<dbReference type="Pfam" id="PF05510">
    <property type="entry name" value="Sarcoglycan_2"/>
    <property type="match status" value="1"/>
</dbReference>
<comment type="caution">
    <text evidence="6">The sequence shown here is derived from an EMBL/GenBank/DDBJ whole genome shotgun (WGS) entry which is preliminary data.</text>
</comment>
<dbReference type="PANTHER" id="PTHR10132">
    <property type="entry name" value="ALPHA-/EPSILON-SARCOGLYCAN FAMILY MEMBER"/>
    <property type="match status" value="1"/>
</dbReference>
<dbReference type="InterPro" id="IPR048347">
    <property type="entry name" value="Sarcoglycan_C"/>
</dbReference>
<evidence type="ECO:0000259" key="4">
    <source>
        <dbReference type="Pfam" id="PF05510"/>
    </source>
</evidence>
<dbReference type="PANTHER" id="PTHR10132:SF16">
    <property type="entry name" value="ALPHA-SARCOGLYCAN"/>
    <property type="match status" value="1"/>
</dbReference>
<accession>A0AAN9CHG1</accession>
<name>A0AAN9CHG1_9TELE</name>
<evidence type="ECO:0000313" key="7">
    <source>
        <dbReference type="Proteomes" id="UP001364617"/>
    </source>
</evidence>
<dbReference type="Proteomes" id="UP001364617">
    <property type="component" value="Unassembled WGS sequence"/>
</dbReference>
<feature type="transmembrane region" description="Helical" evidence="3">
    <location>
        <begin position="312"/>
        <end position="335"/>
    </location>
</feature>
<protein>
    <recommendedName>
        <fullName evidence="8">Epsilon-sarcoglycan</fullName>
    </recommendedName>
</protein>
<dbReference type="SUPFAM" id="SSF49313">
    <property type="entry name" value="Cadherin-like"/>
    <property type="match status" value="1"/>
</dbReference>
<dbReference type="InterPro" id="IPR048346">
    <property type="entry name" value="Sarcoglycan_N"/>
</dbReference>
<gene>
    <name evidence="6" type="ORF">R3I93_017590</name>
</gene>
<keyword evidence="3" id="KW-1133">Transmembrane helix</keyword>
<evidence type="ECO:0000256" key="2">
    <source>
        <dbReference type="ARBA" id="ARBA00023136"/>
    </source>
</evidence>
<keyword evidence="7" id="KW-1185">Reference proteome</keyword>
<dbReference type="InterPro" id="IPR015919">
    <property type="entry name" value="Cadherin-like_sf"/>
</dbReference>
<feature type="domain" description="Sarcoglycan alpha/epsilon N-terminal" evidence="4">
    <location>
        <begin position="48"/>
        <end position="146"/>
    </location>
</feature>
<evidence type="ECO:0000259" key="5">
    <source>
        <dbReference type="Pfam" id="PF20989"/>
    </source>
</evidence>
<dbReference type="EMBL" id="JAYKXH010000019">
    <property type="protein sequence ID" value="KAK7134224.1"/>
    <property type="molecule type" value="Genomic_DNA"/>
</dbReference>
<sequence length="397" mass="44867">MGVCFCSLLQVPLSIKNPNKMADTGNWALALTVCAVGFLAVRSDIITEAPAGRLFVYELHRELFQSEFEPSHKVFGQFYNDPMVFKCNKERFPDLPRWLRFTQRDSYDNGFLYGTPLPQDQGRNIIEIFVINKRSYGTFRERLVINVGPAVKRMPYQAEFFIERREIEKVLPAAVQEEIKRDIQLLWGTSRLDFVNMTSALDRGGRVPLPLPGYFEGVYVKLGSDQPFSQCMLQLETPEQQRECVTGGKVSGDCSTCTNPINCINWCNTVLWDLSKPVPRAPVPTVGSGVLAWGGEFSPPDSPPDRDFLPDYIVTVVVPFALALILCLILAYIMCCRREGVLKRNTKTPDLQLYHHHTIQDNASELRRMAGGDRLTVDPPRQCLQPLLMAEQAMAGR</sequence>
<organism evidence="6 7">
    <name type="scientific">Phoxinus phoxinus</name>
    <name type="common">Eurasian minnow</name>
    <dbReference type="NCBI Taxonomy" id="58324"/>
    <lineage>
        <taxon>Eukaryota</taxon>
        <taxon>Metazoa</taxon>
        <taxon>Chordata</taxon>
        <taxon>Craniata</taxon>
        <taxon>Vertebrata</taxon>
        <taxon>Euteleostomi</taxon>
        <taxon>Actinopterygii</taxon>
        <taxon>Neopterygii</taxon>
        <taxon>Teleostei</taxon>
        <taxon>Ostariophysi</taxon>
        <taxon>Cypriniformes</taxon>
        <taxon>Leuciscidae</taxon>
        <taxon>Phoxininae</taxon>
        <taxon>Phoxinus</taxon>
    </lineage>
</organism>
<dbReference type="Pfam" id="PF20989">
    <property type="entry name" value="Sarcoglycan_2_C"/>
    <property type="match status" value="1"/>
</dbReference>
<dbReference type="InterPro" id="IPR008908">
    <property type="entry name" value="Sarcoglycan_alpha/epsilon"/>
</dbReference>
<keyword evidence="2 3" id="KW-0472">Membrane</keyword>
<comment type="subcellular location">
    <subcellularLocation>
        <location evidence="1">Membrane</location>
    </subcellularLocation>
</comment>
<evidence type="ECO:0000256" key="1">
    <source>
        <dbReference type="ARBA" id="ARBA00004370"/>
    </source>
</evidence>
<dbReference type="AlphaFoldDB" id="A0AAN9CHG1"/>
<feature type="domain" description="Sarcoglycan alpha/epsilon second" evidence="5">
    <location>
        <begin position="154"/>
        <end position="237"/>
    </location>
</feature>